<comment type="caution">
    <text evidence="2">The sequence shown here is derived from an EMBL/GenBank/DDBJ whole genome shotgun (WGS) entry which is preliminary data.</text>
</comment>
<dbReference type="Proteomes" id="UP001064782">
    <property type="component" value="Unassembled WGS sequence"/>
</dbReference>
<evidence type="ECO:0000313" key="3">
    <source>
        <dbReference type="Proteomes" id="UP001064782"/>
    </source>
</evidence>
<accession>A0A9P3Q941</accession>
<name>A0A9P3Q941_9MYCO</name>
<protein>
    <submittedName>
        <fullName evidence="2">Uncharacterized protein</fullName>
    </submittedName>
</protein>
<keyword evidence="3" id="KW-1185">Reference proteome</keyword>
<proteinExistence type="predicted"/>
<evidence type="ECO:0000313" key="1">
    <source>
        <dbReference type="EMBL" id="GLB81950.1"/>
    </source>
</evidence>
<gene>
    <name evidence="2" type="ORF">Mkiyose1413_27900</name>
    <name evidence="1" type="ORF">SRL2020028_12060</name>
</gene>
<organism evidence="2 3">
    <name type="scientific">Mycobacterium kiyosense</name>
    <dbReference type="NCBI Taxonomy" id="2871094"/>
    <lineage>
        <taxon>Bacteria</taxon>
        <taxon>Bacillati</taxon>
        <taxon>Actinomycetota</taxon>
        <taxon>Actinomycetes</taxon>
        <taxon>Mycobacteriales</taxon>
        <taxon>Mycobacteriaceae</taxon>
        <taxon>Mycobacterium</taxon>
    </lineage>
</organism>
<reference evidence="2" key="1">
    <citation type="submission" date="2022-08" db="EMBL/GenBank/DDBJ databases">
        <title>Mycobacterium kiyosense sp. nov., scotochromogenic slow-glowing species isolated from respiratory specimens.</title>
        <authorList>
            <person name="Fukano H."/>
            <person name="Kazumi Y."/>
            <person name="Sakagami N."/>
            <person name="Ato M."/>
            <person name="Mitarai S."/>
            <person name="Hoshino Y."/>
        </authorList>
    </citation>
    <scope>NUCLEOTIDE SEQUENCE</scope>
    <source>
        <strain evidence="2">1413</strain>
        <strain evidence="1">SRL2020-028</strain>
    </source>
</reference>
<dbReference type="Proteomes" id="UP001165663">
    <property type="component" value="Unassembled WGS sequence"/>
</dbReference>
<dbReference type="AlphaFoldDB" id="A0A9P3Q941"/>
<sequence length="641" mass="72380">MDGGESALVAAGRAWAAEQERKFPDWVDRFGCADPSLWNFGSASLDQLTYNIFHCYPSMRALDDSGNAQFVEGATWYLGEIVRRSNPRTLRWTESIFEYSGGRFIVQPTAKTRAAEYVSPQASLRNVAMSGDPLTLPRTYRPYIDTANRPSWQFSPSDIYQRGTGVWTWDSATERWLSTRDLWRNGIAELLAVLAPRLPGIALDYSPASLAAVEQFACTDAVATDPALRSAVIAYLGESLLRTGDGRWIWDDHPGSITYGYPLVKPYLGAAVSPAHVLEYARTWPDGRNFARLHEAWSAAVEGYRDRNLLHLLTRESTPGIDGPDPVAPGEAWAGLQRARFPEWIERFGAGYAWDFSEQSMDSLAELILRHCPTGSAILDSGAPTEFLEGAVWYLGETLHRARPSRWVLTDFEAPRLARLSIMGYASEVHPLGEFLIQTLDGVVRPTRIWYGPSAPASHPESLRYTYNLWRTGEMRWRIDESVKRRERTKRKRARRGVDDADVLADWLAERQAAFPGWVQRYGAQLRWDFSPATLDDLEGVIWSQAVAPEELLLDPAREDFLLGAAWYLGEVVRRQRNSARWTYQRDFAPEPSVEWMNPGPGVVLAGVYTDLDRRGGILQGWYRSRLETLARYAETDDVES</sequence>
<evidence type="ECO:0000313" key="2">
    <source>
        <dbReference type="EMBL" id="GLD30907.1"/>
    </source>
</evidence>
<dbReference type="EMBL" id="BRZI01000018">
    <property type="protein sequence ID" value="GLD30907.1"/>
    <property type="molecule type" value="Genomic_DNA"/>
</dbReference>
<dbReference type="EMBL" id="BRXE01000007">
    <property type="protein sequence ID" value="GLB81950.1"/>
    <property type="molecule type" value="Genomic_DNA"/>
</dbReference>